<proteinExistence type="predicted"/>
<dbReference type="Proteomes" id="UP000316905">
    <property type="component" value="Unassembled WGS sequence"/>
</dbReference>
<dbReference type="OrthoDB" id="9812729at2"/>
<keyword evidence="1" id="KW-0472">Membrane</keyword>
<dbReference type="EMBL" id="VLKY01000001">
    <property type="protein sequence ID" value="TWI58530.1"/>
    <property type="molecule type" value="Genomic_DNA"/>
</dbReference>
<dbReference type="SUPFAM" id="SSF53300">
    <property type="entry name" value="vWA-like"/>
    <property type="match status" value="1"/>
</dbReference>
<evidence type="ECO:0000256" key="1">
    <source>
        <dbReference type="SAM" id="Phobius"/>
    </source>
</evidence>
<evidence type="ECO:0000313" key="3">
    <source>
        <dbReference type="EMBL" id="TWI58530.1"/>
    </source>
</evidence>
<feature type="transmembrane region" description="Helical" evidence="1">
    <location>
        <begin position="38"/>
        <end position="58"/>
    </location>
</feature>
<keyword evidence="1" id="KW-1133">Transmembrane helix</keyword>
<keyword evidence="4" id="KW-1185">Reference proteome</keyword>
<dbReference type="InterPro" id="IPR002881">
    <property type="entry name" value="DUF58"/>
</dbReference>
<dbReference type="AlphaFoldDB" id="A0A562QQQ3"/>
<evidence type="ECO:0000259" key="2">
    <source>
        <dbReference type="Pfam" id="PF01882"/>
    </source>
</evidence>
<dbReference type="PROSITE" id="PS51257">
    <property type="entry name" value="PROKAR_LIPOPROTEIN"/>
    <property type="match status" value="1"/>
</dbReference>
<evidence type="ECO:0000313" key="4">
    <source>
        <dbReference type="Proteomes" id="UP000316905"/>
    </source>
</evidence>
<keyword evidence="1" id="KW-0812">Transmembrane</keyword>
<accession>A0A562QQQ3</accession>
<gene>
    <name evidence="3" type="ORF">IQ22_00236</name>
</gene>
<protein>
    <submittedName>
        <fullName evidence="3">Uncharacterized protein (DUF58 family)</fullName>
    </submittedName>
</protein>
<dbReference type="RefSeq" id="WP_145136786.1">
    <property type="nucleotide sequence ID" value="NZ_VLKY01000001.1"/>
</dbReference>
<comment type="caution">
    <text evidence="3">The sequence shown here is derived from an EMBL/GenBank/DDBJ whole genome shotgun (WGS) entry which is preliminary data.</text>
</comment>
<organism evidence="3 4">
    <name type="scientific">Pseudomonas duriflava</name>
    <dbReference type="NCBI Taxonomy" id="459528"/>
    <lineage>
        <taxon>Bacteria</taxon>
        <taxon>Pseudomonadati</taxon>
        <taxon>Pseudomonadota</taxon>
        <taxon>Gammaproteobacteria</taxon>
        <taxon>Pseudomonadales</taxon>
        <taxon>Pseudomonadaceae</taxon>
        <taxon>Pseudomonas</taxon>
    </lineage>
</organism>
<name>A0A562QQQ3_9PSED</name>
<dbReference type="PANTHER" id="PTHR33608">
    <property type="entry name" value="BLL2464 PROTEIN"/>
    <property type="match status" value="1"/>
</dbReference>
<dbReference type="Pfam" id="PF01882">
    <property type="entry name" value="DUF58"/>
    <property type="match status" value="1"/>
</dbReference>
<sequence length="443" mass="50439">MKPSRRFLIMLVVLLACAMLLGTLKALAVALPEHLHTAWWGLGLALLVAAAIDALLAYRQKPLRIERYLPGQLPLGRWSDIELKVHHAFPHEVLIELYDHVPCGMEQDALPLKVLLKPGLTTQTHYRIRPLQRGAFIYPHCEVLTPSPFTLWQRRQRLELHSETRVYPDFARLYDSTPLAAEQWLGQLGVRQKPRRGLGQDFHQLREFREGDTLRQIDWKATARKGVPIAREYQEERDQQILFLLDCSRHMRSQDGELTHFDQALDACLLLAHVALRQGDAVGLSTFAEESPRHVAPGKGNRQLGVLLNTVYDLQPTLAPPDYSSAVRLLLTRQRRRALIVLVTNLKDENDETLRLALDRLGTHHRVLIASLREEILDTLVERDVHTYEEALAYCGAVDYRNDRQTLHERLGHTGLTLIDALPGELGPALVTRYLGWKKAGVL</sequence>
<dbReference type="PANTHER" id="PTHR33608:SF3">
    <property type="entry name" value="SLR2013 PROTEIN"/>
    <property type="match status" value="1"/>
</dbReference>
<dbReference type="Gene3D" id="3.40.50.410">
    <property type="entry name" value="von Willebrand factor, type A domain"/>
    <property type="match status" value="1"/>
</dbReference>
<feature type="domain" description="DUF58" evidence="2">
    <location>
        <begin position="205"/>
        <end position="375"/>
    </location>
</feature>
<reference evidence="3 4" key="1">
    <citation type="journal article" date="2015" name="Stand. Genomic Sci.">
        <title>Genomic Encyclopedia of Bacterial and Archaeal Type Strains, Phase III: the genomes of soil and plant-associated and newly described type strains.</title>
        <authorList>
            <person name="Whitman W.B."/>
            <person name="Woyke T."/>
            <person name="Klenk H.P."/>
            <person name="Zhou Y."/>
            <person name="Lilburn T.G."/>
            <person name="Beck B.J."/>
            <person name="De Vos P."/>
            <person name="Vandamme P."/>
            <person name="Eisen J.A."/>
            <person name="Garrity G."/>
            <person name="Hugenholtz P."/>
            <person name="Kyrpides N.C."/>
        </authorList>
    </citation>
    <scope>NUCLEOTIDE SEQUENCE [LARGE SCALE GENOMIC DNA]</scope>
    <source>
        <strain evidence="3 4">CGMCC 1.6858</strain>
    </source>
</reference>
<dbReference type="InterPro" id="IPR036465">
    <property type="entry name" value="vWFA_dom_sf"/>
</dbReference>